<feature type="non-terminal residue" evidence="1">
    <location>
        <position position="1"/>
    </location>
</feature>
<name>A0A3B1AA78_9ZZZZ</name>
<accession>A0A3B1AA78</accession>
<evidence type="ECO:0000313" key="1">
    <source>
        <dbReference type="EMBL" id="VAW90634.1"/>
    </source>
</evidence>
<sequence length="24" mass="2827">YRDEYMALAEEVINMAHEDKGSVR</sequence>
<protein>
    <submittedName>
        <fullName evidence="1">Uncharacterized protein</fullName>
    </submittedName>
</protein>
<dbReference type="AlphaFoldDB" id="A0A3B1AA78"/>
<proteinExistence type="predicted"/>
<organism evidence="1">
    <name type="scientific">hydrothermal vent metagenome</name>
    <dbReference type="NCBI Taxonomy" id="652676"/>
    <lineage>
        <taxon>unclassified sequences</taxon>
        <taxon>metagenomes</taxon>
        <taxon>ecological metagenomes</taxon>
    </lineage>
</organism>
<gene>
    <name evidence="1" type="ORF">MNBD_GAMMA21-1714</name>
</gene>
<reference evidence="1" key="1">
    <citation type="submission" date="2018-06" db="EMBL/GenBank/DDBJ databases">
        <authorList>
            <person name="Zhirakovskaya E."/>
        </authorList>
    </citation>
    <scope>NUCLEOTIDE SEQUENCE</scope>
</reference>
<dbReference type="EMBL" id="UOFR01000003">
    <property type="protein sequence ID" value="VAW90634.1"/>
    <property type="molecule type" value="Genomic_DNA"/>
</dbReference>